<dbReference type="PROSITE" id="PS50053">
    <property type="entry name" value="UBIQUITIN_2"/>
    <property type="match status" value="1"/>
</dbReference>
<dbReference type="PROSITE" id="PS50030">
    <property type="entry name" value="UBA"/>
    <property type="match status" value="1"/>
</dbReference>
<dbReference type="InterPro" id="IPR015940">
    <property type="entry name" value="UBA"/>
</dbReference>
<dbReference type="Gene3D" id="3.10.20.90">
    <property type="entry name" value="Phosphatidylinositol 3-kinase Catalytic Subunit, Chain A, domain 1"/>
    <property type="match status" value="1"/>
</dbReference>
<dbReference type="SMART" id="SM00165">
    <property type="entry name" value="UBA"/>
    <property type="match status" value="1"/>
</dbReference>
<dbReference type="InterPro" id="IPR015496">
    <property type="entry name" value="Ubiquilin"/>
</dbReference>
<dbReference type="Pfam" id="PF23195">
    <property type="entry name" value="UBQLN1"/>
    <property type="match status" value="1"/>
</dbReference>
<dbReference type="SUPFAM" id="SSF46934">
    <property type="entry name" value="UBA-like"/>
    <property type="match status" value="1"/>
</dbReference>
<protein>
    <submittedName>
        <fullName evidence="4">Related to deubiquitination-protection protein dph1</fullName>
    </submittedName>
</protein>
<dbReference type="GO" id="GO:0030474">
    <property type="term" value="P:spindle pole body duplication"/>
    <property type="evidence" value="ECO:0007669"/>
    <property type="project" value="EnsemblFungi"/>
</dbReference>
<feature type="region of interest" description="Disordered" evidence="1">
    <location>
        <begin position="1"/>
        <end position="20"/>
    </location>
</feature>
<dbReference type="GO" id="GO:0036503">
    <property type="term" value="P:ERAD pathway"/>
    <property type="evidence" value="ECO:0007669"/>
    <property type="project" value="EnsemblFungi"/>
</dbReference>
<feature type="domain" description="Ubiquitin-like" evidence="3">
    <location>
        <begin position="15"/>
        <end position="91"/>
    </location>
</feature>
<feature type="region of interest" description="Disordered" evidence="1">
    <location>
        <begin position="90"/>
        <end position="110"/>
    </location>
</feature>
<feature type="compositionally biased region" description="Polar residues" evidence="1">
    <location>
        <begin position="243"/>
        <end position="262"/>
    </location>
</feature>
<feature type="region of interest" description="Disordered" evidence="1">
    <location>
        <begin position="373"/>
        <end position="400"/>
    </location>
</feature>
<dbReference type="CDD" id="cd14324">
    <property type="entry name" value="UBA_Dsk2p_like"/>
    <property type="match status" value="1"/>
</dbReference>
<dbReference type="InterPro" id="IPR009060">
    <property type="entry name" value="UBA-like_sf"/>
</dbReference>
<dbReference type="GO" id="GO:0036435">
    <property type="term" value="F:K48-linked polyubiquitin modification-dependent protein binding"/>
    <property type="evidence" value="ECO:0007669"/>
    <property type="project" value="EnsemblFungi"/>
</dbReference>
<name>A0A1L7WR28_9HELO</name>
<reference evidence="4 5" key="1">
    <citation type="submission" date="2016-03" db="EMBL/GenBank/DDBJ databases">
        <authorList>
            <person name="Ploux O."/>
        </authorList>
    </citation>
    <scope>NUCLEOTIDE SEQUENCE [LARGE SCALE GENOMIC DNA]</scope>
    <source>
        <strain evidence="4 5">UAMH 11012</strain>
    </source>
</reference>
<feature type="compositionally biased region" description="Low complexity" evidence="1">
    <location>
        <begin position="96"/>
        <end position="110"/>
    </location>
</feature>
<dbReference type="GO" id="GO:0072665">
    <property type="term" value="P:protein localization to vacuole"/>
    <property type="evidence" value="ECO:0007669"/>
    <property type="project" value="EnsemblFungi"/>
</dbReference>
<dbReference type="PANTHER" id="PTHR10677:SF3">
    <property type="entry name" value="FI07626P-RELATED"/>
    <property type="match status" value="1"/>
</dbReference>
<dbReference type="Gene3D" id="1.10.8.10">
    <property type="entry name" value="DNA helicase RuvA subunit, C-terminal domain"/>
    <property type="match status" value="1"/>
</dbReference>
<feature type="region of interest" description="Disordered" evidence="1">
    <location>
        <begin position="231"/>
        <end position="262"/>
    </location>
</feature>
<dbReference type="AlphaFoldDB" id="A0A1L7WR28"/>
<feature type="compositionally biased region" description="Pro residues" evidence="1">
    <location>
        <begin position="295"/>
        <end position="307"/>
    </location>
</feature>
<dbReference type="SMART" id="SM00727">
    <property type="entry name" value="STI1"/>
    <property type="match status" value="2"/>
</dbReference>
<dbReference type="FunFam" id="1.10.8.10:FF:000024">
    <property type="entry name" value="Ubiquitin domain-containing protein DSK2"/>
    <property type="match status" value="1"/>
</dbReference>
<sequence length="441" mass="45159">MSSEDAAAAEGDPQLTFNVKSTDGKHTITISEGATVLDVKKKLSGAEYANIPADKMRLIYSGRVMKDDQTVKSCNIKPGNTVHMVKNASSNEAQKPPGGASSTGTPSAAAGVPTNMAAGTANNPLAGLTGARYAGHLNLPNMDMFGADGGMGAPPNEDQVAAMLDDPNIQQTMNEALQNPAMVDMMINSIPGLRDNPEARQMFQSPEFRRMMTNPDALRQAAAMRRMMQGGGGANAFPAPGATDTTPSGAAASNATPGANTTPFNPFAMPGFGGFGGAPPAGGAANPFAQLFAPPGGPTPSQTPPAPASAGQATPRSPNADPNAPNPFASLFGQAGAGAGPGGQAANPFQIPGMPPMTPEMMQQAMAALNNGQLGNIFGAGSPFGGATSPPPPTDNRPPEERYADQLRQLNDMGFFDFDRNVEALRRSGGSVQGAIEQLLR</sequence>
<dbReference type="STRING" id="576137.A0A1L7WR28"/>
<dbReference type="InterPro" id="IPR006636">
    <property type="entry name" value="STI1_HS-bd"/>
</dbReference>
<feature type="compositionally biased region" description="Low complexity" evidence="1">
    <location>
        <begin position="308"/>
        <end position="329"/>
    </location>
</feature>
<evidence type="ECO:0000313" key="4">
    <source>
        <dbReference type="EMBL" id="CZR55228.1"/>
    </source>
</evidence>
<evidence type="ECO:0000259" key="2">
    <source>
        <dbReference type="PROSITE" id="PS50030"/>
    </source>
</evidence>
<dbReference type="Pfam" id="PF00627">
    <property type="entry name" value="UBA"/>
    <property type="match status" value="1"/>
</dbReference>
<organism evidence="4 5">
    <name type="scientific">Phialocephala subalpina</name>
    <dbReference type="NCBI Taxonomy" id="576137"/>
    <lineage>
        <taxon>Eukaryota</taxon>
        <taxon>Fungi</taxon>
        <taxon>Dikarya</taxon>
        <taxon>Ascomycota</taxon>
        <taxon>Pezizomycotina</taxon>
        <taxon>Leotiomycetes</taxon>
        <taxon>Helotiales</taxon>
        <taxon>Mollisiaceae</taxon>
        <taxon>Phialocephala</taxon>
        <taxon>Phialocephala fortinii species complex</taxon>
    </lineage>
</organism>
<dbReference type="GO" id="GO:0006511">
    <property type="term" value="P:ubiquitin-dependent protein catabolic process"/>
    <property type="evidence" value="ECO:0007669"/>
    <property type="project" value="TreeGrafter"/>
</dbReference>
<dbReference type="CDD" id="cd16106">
    <property type="entry name" value="Ubl_Dsk2p_like"/>
    <property type="match status" value="1"/>
</dbReference>
<dbReference type="EMBL" id="FJOG01000006">
    <property type="protein sequence ID" value="CZR55228.1"/>
    <property type="molecule type" value="Genomic_DNA"/>
</dbReference>
<evidence type="ECO:0000256" key="1">
    <source>
        <dbReference type="SAM" id="MobiDB-lite"/>
    </source>
</evidence>
<keyword evidence="5" id="KW-1185">Reference proteome</keyword>
<accession>A0A1L7WR28</accession>
<proteinExistence type="predicted"/>
<dbReference type="Pfam" id="PF00240">
    <property type="entry name" value="ubiquitin"/>
    <property type="match status" value="1"/>
</dbReference>
<dbReference type="GO" id="GO:0030674">
    <property type="term" value="F:protein-macromolecule adaptor activity"/>
    <property type="evidence" value="ECO:0007669"/>
    <property type="project" value="EnsemblFungi"/>
</dbReference>
<dbReference type="Proteomes" id="UP000184330">
    <property type="component" value="Unassembled WGS sequence"/>
</dbReference>
<gene>
    <name evidence="4" type="ORF">PAC_05115</name>
</gene>
<dbReference type="InterPro" id="IPR029071">
    <property type="entry name" value="Ubiquitin-like_domsf"/>
</dbReference>
<dbReference type="GO" id="GO:0005829">
    <property type="term" value="C:cytosol"/>
    <property type="evidence" value="ECO:0007669"/>
    <property type="project" value="TreeGrafter"/>
</dbReference>
<dbReference type="PANTHER" id="PTHR10677">
    <property type="entry name" value="UBIQUILIN"/>
    <property type="match status" value="1"/>
</dbReference>
<dbReference type="SUPFAM" id="SSF54236">
    <property type="entry name" value="Ubiquitin-like"/>
    <property type="match status" value="1"/>
</dbReference>
<feature type="domain" description="UBA" evidence="2">
    <location>
        <begin position="398"/>
        <end position="441"/>
    </location>
</feature>
<evidence type="ECO:0000313" key="5">
    <source>
        <dbReference type="Proteomes" id="UP000184330"/>
    </source>
</evidence>
<feature type="region of interest" description="Disordered" evidence="1">
    <location>
        <begin position="281"/>
        <end position="358"/>
    </location>
</feature>
<dbReference type="OrthoDB" id="267397at2759"/>
<evidence type="ECO:0000259" key="3">
    <source>
        <dbReference type="PROSITE" id="PS50053"/>
    </source>
</evidence>
<dbReference type="InterPro" id="IPR000626">
    <property type="entry name" value="Ubiquitin-like_dom"/>
</dbReference>
<dbReference type="SMART" id="SM00213">
    <property type="entry name" value="UBQ"/>
    <property type="match status" value="1"/>
</dbReference>